<sequence>MLKSLRISYTFLADLLPQFSLCLKHLQPVFSKPFRMANKAHSNKHIVNKILHRLSATTPALEYLISSEAMPGGWCSSPGGIDSCWNGYQLIALNKLAAALAKYRNQTRLRPLPLSIPFGWFILSTDYTQG</sequence>
<keyword evidence="2" id="KW-1185">Reference proteome</keyword>
<evidence type="ECO:0000313" key="1">
    <source>
        <dbReference type="EMBL" id="GFS92988.1"/>
    </source>
</evidence>
<dbReference type="AlphaFoldDB" id="A0A8X6TBP7"/>
<comment type="caution">
    <text evidence="1">The sequence shown here is derived from an EMBL/GenBank/DDBJ whole genome shotgun (WGS) entry which is preliminary data.</text>
</comment>
<evidence type="ECO:0000313" key="2">
    <source>
        <dbReference type="Proteomes" id="UP000887013"/>
    </source>
</evidence>
<proteinExistence type="predicted"/>
<accession>A0A8X6TBP7</accession>
<protein>
    <submittedName>
        <fullName evidence="1">Uncharacterized protein</fullName>
    </submittedName>
</protein>
<dbReference type="EMBL" id="BMAW01005179">
    <property type="protein sequence ID" value="GFS92988.1"/>
    <property type="molecule type" value="Genomic_DNA"/>
</dbReference>
<organism evidence="1 2">
    <name type="scientific">Nephila pilipes</name>
    <name type="common">Giant wood spider</name>
    <name type="synonym">Nephila maculata</name>
    <dbReference type="NCBI Taxonomy" id="299642"/>
    <lineage>
        <taxon>Eukaryota</taxon>
        <taxon>Metazoa</taxon>
        <taxon>Ecdysozoa</taxon>
        <taxon>Arthropoda</taxon>
        <taxon>Chelicerata</taxon>
        <taxon>Arachnida</taxon>
        <taxon>Araneae</taxon>
        <taxon>Araneomorphae</taxon>
        <taxon>Entelegynae</taxon>
        <taxon>Araneoidea</taxon>
        <taxon>Nephilidae</taxon>
        <taxon>Nephila</taxon>
    </lineage>
</organism>
<dbReference type="Proteomes" id="UP000887013">
    <property type="component" value="Unassembled WGS sequence"/>
</dbReference>
<name>A0A8X6TBP7_NEPPI</name>
<gene>
    <name evidence="1" type="ORF">NPIL_216531</name>
</gene>
<reference evidence="1" key="1">
    <citation type="submission" date="2020-08" db="EMBL/GenBank/DDBJ databases">
        <title>Multicomponent nature underlies the extraordinary mechanical properties of spider dragline silk.</title>
        <authorList>
            <person name="Kono N."/>
            <person name="Nakamura H."/>
            <person name="Mori M."/>
            <person name="Yoshida Y."/>
            <person name="Ohtoshi R."/>
            <person name="Malay A.D."/>
            <person name="Moran D.A.P."/>
            <person name="Tomita M."/>
            <person name="Numata K."/>
            <person name="Arakawa K."/>
        </authorList>
    </citation>
    <scope>NUCLEOTIDE SEQUENCE</scope>
</reference>